<keyword evidence="5" id="KW-1185">Reference proteome</keyword>
<name>A0A9P0GAK5_9CUCU</name>
<evidence type="ECO:0000256" key="1">
    <source>
        <dbReference type="ARBA" id="ARBA00004604"/>
    </source>
</evidence>
<accession>A0A9P0GAK5</accession>
<organism evidence="4 5">
    <name type="scientific">Psylliodes chrysocephalus</name>
    <dbReference type="NCBI Taxonomy" id="3402493"/>
    <lineage>
        <taxon>Eukaryota</taxon>
        <taxon>Metazoa</taxon>
        <taxon>Ecdysozoa</taxon>
        <taxon>Arthropoda</taxon>
        <taxon>Hexapoda</taxon>
        <taxon>Insecta</taxon>
        <taxon>Pterygota</taxon>
        <taxon>Neoptera</taxon>
        <taxon>Endopterygota</taxon>
        <taxon>Coleoptera</taxon>
        <taxon>Polyphaga</taxon>
        <taxon>Cucujiformia</taxon>
        <taxon>Chrysomeloidea</taxon>
        <taxon>Chrysomelidae</taxon>
        <taxon>Galerucinae</taxon>
        <taxon>Alticini</taxon>
        <taxon>Psylliodes</taxon>
    </lineage>
</organism>
<dbReference type="GO" id="GO:0030686">
    <property type="term" value="C:90S preribosome"/>
    <property type="evidence" value="ECO:0007669"/>
    <property type="project" value="InterPro"/>
</dbReference>
<dbReference type="GO" id="GO:0005730">
    <property type="term" value="C:nucleolus"/>
    <property type="evidence" value="ECO:0007669"/>
    <property type="project" value="UniProtKB-SubCell"/>
</dbReference>
<dbReference type="OrthoDB" id="18703at2759"/>
<dbReference type="GO" id="GO:0000462">
    <property type="term" value="P:maturation of SSU-rRNA from tricistronic rRNA transcript (SSU-rRNA, 5.8S rRNA, LSU-rRNA)"/>
    <property type="evidence" value="ECO:0007669"/>
    <property type="project" value="InterPro"/>
</dbReference>
<proteinExistence type="inferred from homology"/>
<comment type="subcellular location">
    <subcellularLocation>
        <location evidence="1">Nucleus</location>
        <location evidence="1">Nucleolus</location>
    </subcellularLocation>
</comment>
<dbReference type="GO" id="GO:0030688">
    <property type="term" value="C:preribosome, small subunit precursor"/>
    <property type="evidence" value="ECO:0007669"/>
    <property type="project" value="InterPro"/>
</dbReference>
<dbReference type="EMBL" id="OV651815">
    <property type="protein sequence ID" value="CAH1108424.1"/>
    <property type="molecule type" value="Genomic_DNA"/>
</dbReference>
<evidence type="ECO:0008006" key="6">
    <source>
        <dbReference type="Google" id="ProtNLM"/>
    </source>
</evidence>
<protein>
    <recommendedName>
        <fullName evidence="6">Ribosome biogenesis protein SLX9</fullName>
    </recommendedName>
</protein>
<evidence type="ECO:0000256" key="3">
    <source>
        <dbReference type="ARBA" id="ARBA00023242"/>
    </source>
</evidence>
<dbReference type="InterPro" id="IPR028160">
    <property type="entry name" value="Slx9-like"/>
</dbReference>
<reference evidence="4" key="1">
    <citation type="submission" date="2022-01" db="EMBL/GenBank/DDBJ databases">
        <authorList>
            <person name="King R."/>
        </authorList>
    </citation>
    <scope>NUCLEOTIDE SEQUENCE</scope>
</reference>
<keyword evidence="3" id="KW-0539">Nucleus</keyword>
<dbReference type="Pfam" id="PF15341">
    <property type="entry name" value="SLX9"/>
    <property type="match status" value="1"/>
</dbReference>
<gene>
    <name evidence="4" type="ORF">PSYICH_LOCUS8427</name>
</gene>
<evidence type="ECO:0000256" key="2">
    <source>
        <dbReference type="ARBA" id="ARBA00011022"/>
    </source>
</evidence>
<dbReference type="Proteomes" id="UP001153636">
    <property type="component" value="Chromosome 3"/>
</dbReference>
<sequence>MGKVKSFKYKLPTTKLAKVMATTGKITKTKQKLQKPQNISKSFKNKTNEDMALKFVDINSLKKDISNLGNLKKNNSFKSIKSQKAGNKTIKKKEKLNIKRSLLKKKIDTMKELKEEEKVRQKRKNMSVIGDTNPLHDSLPSLESLLENKKKVNCRLSQRSTKKRGIDKAKQRKKKNINDIDLFKRAINDDLFKINPFEIISNHIQTVVEQERNKAI</sequence>
<evidence type="ECO:0000313" key="4">
    <source>
        <dbReference type="EMBL" id="CAH1108424.1"/>
    </source>
</evidence>
<evidence type="ECO:0000313" key="5">
    <source>
        <dbReference type="Proteomes" id="UP001153636"/>
    </source>
</evidence>
<dbReference type="AlphaFoldDB" id="A0A9P0GAK5"/>
<comment type="similarity">
    <text evidence="2">Belongs to the SLX9 family.</text>
</comment>